<evidence type="ECO:0000313" key="4">
    <source>
        <dbReference type="EMBL" id="AUM12607.1"/>
    </source>
</evidence>
<dbReference type="KEGG" id="kak:Kalk_09345"/>
<dbReference type="Proteomes" id="UP000235116">
    <property type="component" value="Chromosome"/>
</dbReference>
<evidence type="ECO:0000313" key="5">
    <source>
        <dbReference type="Proteomes" id="UP000235116"/>
    </source>
</evidence>
<keyword evidence="1" id="KW-0175">Coiled coil</keyword>
<evidence type="ECO:0000259" key="3">
    <source>
        <dbReference type="Pfam" id="PF13511"/>
    </source>
</evidence>
<gene>
    <name evidence="4" type="ORF">Kalk_09345</name>
</gene>
<feature type="domain" description="DUF4124" evidence="3">
    <location>
        <begin position="19"/>
        <end position="55"/>
    </location>
</feature>
<sequence>MKGYRQLAISLALTGWTVMMASNSNAEVYRWVDEQGRVQFSDKAPVNAEVQTLALPVVEERSATPELSDAERMARQKKLVKMLEEERLAKQEEKAQLALEAKEREQYCTRFKNRLSYVDQYTHFYDEKEDGTRQYMSDQEADAYRVRLKQQYKEECGGA</sequence>
<evidence type="ECO:0000256" key="1">
    <source>
        <dbReference type="SAM" id="Coils"/>
    </source>
</evidence>
<proteinExistence type="predicted"/>
<feature type="chain" id="PRO_5014713832" description="DUF4124 domain-containing protein" evidence="2">
    <location>
        <begin position="27"/>
        <end position="159"/>
    </location>
</feature>
<keyword evidence="2" id="KW-0732">Signal</keyword>
<feature type="signal peptide" evidence="2">
    <location>
        <begin position="1"/>
        <end position="26"/>
    </location>
</feature>
<organism evidence="4 5">
    <name type="scientific">Ketobacter alkanivorans</name>
    <dbReference type="NCBI Taxonomy" id="1917421"/>
    <lineage>
        <taxon>Bacteria</taxon>
        <taxon>Pseudomonadati</taxon>
        <taxon>Pseudomonadota</taxon>
        <taxon>Gammaproteobacteria</taxon>
        <taxon>Pseudomonadales</taxon>
        <taxon>Ketobacteraceae</taxon>
        <taxon>Ketobacter</taxon>
    </lineage>
</organism>
<protein>
    <recommendedName>
        <fullName evidence="3">DUF4124 domain-containing protein</fullName>
    </recommendedName>
</protein>
<accession>A0A2K9LK47</accession>
<reference evidence="5" key="1">
    <citation type="submission" date="2017-08" db="EMBL/GenBank/DDBJ databases">
        <title>Direct submision.</title>
        <authorList>
            <person name="Kim S.-J."/>
            <person name="Rhee S.-K."/>
        </authorList>
    </citation>
    <scope>NUCLEOTIDE SEQUENCE [LARGE SCALE GENOMIC DNA]</scope>
    <source>
        <strain evidence="5">GI5</strain>
    </source>
</reference>
<dbReference type="RefSeq" id="WP_101893988.1">
    <property type="nucleotide sequence ID" value="NZ_CP022684.1"/>
</dbReference>
<dbReference type="Pfam" id="PF13511">
    <property type="entry name" value="DUF4124"/>
    <property type="match status" value="1"/>
</dbReference>
<keyword evidence="5" id="KW-1185">Reference proteome</keyword>
<name>A0A2K9LK47_9GAMM</name>
<evidence type="ECO:0000256" key="2">
    <source>
        <dbReference type="SAM" id="SignalP"/>
    </source>
</evidence>
<feature type="coiled-coil region" evidence="1">
    <location>
        <begin position="73"/>
        <end position="105"/>
    </location>
</feature>
<dbReference type="AlphaFoldDB" id="A0A2K9LK47"/>
<dbReference type="EMBL" id="CP022684">
    <property type="protein sequence ID" value="AUM12607.1"/>
    <property type="molecule type" value="Genomic_DNA"/>
</dbReference>
<dbReference type="OrthoDB" id="8350575at2"/>
<dbReference type="InterPro" id="IPR025392">
    <property type="entry name" value="DUF4124"/>
</dbReference>